<evidence type="ECO:0000313" key="1">
    <source>
        <dbReference type="EMBL" id="KAG6637079.1"/>
    </source>
</evidence>
<organism evidence="1 2">
    <name type="scientific">Carya illinoinensis</name>
    <name type="common">Pecan</name>
    <dbReference type="NCBI Taxonomy" id="32201"/>
    <lineage>
        <taxon>Eukaryota</taxon>
        <taxon>Viridiplantae</taxon>
        <taxon>Streptophyta</taxon>
        <taxon>Embryophyta</taxon>
        <taxon>Tracheophyta</taxon>
        <taxon>Spermatophyta</taxon>
        <taxon>Magnoliopsida</taxon>
        <taxon>eudicotyledons</taxon>
        <taxon>Gunneridae</taxon>
        <taxon>Pentapetalae</taxon>
        <taxon>rosids</taxon>
        <taxon>fabids</taxon>
        <taxon>Fagales</taxon>
        <taxon>Juglandaceae</taxon>
        <taxon>Carya</taxon>
    </lineage>
</organism>
<sequence>MVGLCSWWDLPWCFGGDFNITRFPCEHGGDSQITKAMSEFSDLISELQLIDLHMVGGEFTWSNRKAWSQLDRFFTLTSWEALCPDVRQKKLQKIVSDHYPILLDCGGIVSGRRYFKFENMWLKDEGFVERVRRWWDSYNVSGTPSFVLTGTMWSLLVM</sequence>
<comment type="caution">
    <text evidence="1">The sequence shown here is derived from an EMBL/GenBank/DDBJ whole genome shotgun (WGS) entry which is preliminary data.</text>
</comment>
<dbReference type="PANTHER" id="PTHR33710:SF64">
    <property type="entry name" value="ENDONUCLEASE_EXONUCLEASE_PHOSPHATASE DOMAIN-CONTAINING PROTEIN"/>
    <property type="match status" value="1"/>
</dbReference>
<dbReference type="EMBL" id="CM031819">
    <property type="protein sequence ID" value="KAG6637079.1"/>
    <property type="molecule type" value="Genomic_DNA"/>
</dbReference>
<gene>
    <name evidence="1" type="ORF">CIPAW_11G155500</name>
</gene>
<dbReference type="Proteomes" id="UP000811609">
    <property type="component" value="Chromosome 11"/>
</dbReference>
<protein>
    <recommendedName>
        <fullName evidence="3">Endonuclease/exonuclease/phosphatase domain-containing protein</fullName>
    </recommendedName>
</protein>
<dbReference type="PANTHER" id="PTHR33710">
    <property type="entry name" value="BNAC02G09200D PROTEIN"/>
    <property type="match status" value="1"/>
</dbReference>
<keyword evidence="2" id="KW-1185">Reference proteome</keyword>
<name>A0A8T1NZT9_CARIL</name>
<dbReference type="AlphaFoldDB" id="A0A8T1NZT9"/>
<accession>A0A8T1NZT9</accession>
<reference evidence="1" key="1">
    <citation type="submission" date="2020-12" db="EMBL/GenBank/DDBJ databases">
        <title>WGS assembly of Carya illinoinensis cv. Pawnee.</title>
        <authorList>
            <person name="Platts A."/>
            <person name="Shu S."/>
            <person name="Wright S."/>
            <person name="Barry K."/>
            <person name="Edger P."/>
            <person name="Pires J.C."/>
            <person name="Schmutz J."/>
        </authorList>
    </citation>
    <scope>NUCLEOTIDE SEQUENCE</scope>
    <source>
        <tissue evidence="1">Leaf</tissue>
    </source>
</reference>
<evidence type="ECO:0008006" key="3">
    <source>
        <dbReference type="Google" id="ProtNLM"/>
    </source>
</evidence>
<evidence type="ECO:0000313" key="2">
    <source>
        <dbReference type="Proteomes" id="UP000811609"/>
    </source>
</evidence>
<proteinExistence type="predicted"/>